<dbReference type="EMBL" id="CP029463">
    <property type="protein sequence ID" value="AWM14751.1"/>
    <property type="molecule type" value="Genomic_DNA"/>
</dbReference>
<keyword evidence="6 7" id="KW-0472">Membrane</keyword>
<dbReference type="Pfam" id="PF07690">
    <property type="entry name" value="MFS_1"/>
    <property type="match status" value="1"/>
</dbReference>
<dbReference type="PROSITE" id="PS50850">
    <property type="entry name" value="MFS"/>
    <property type="match status" value="1"/>
</dbReference>
<dbReference type="RefSeq" id="WP_109570089.1">
    <property type="nucleotide sequence ID" value="NZ_CP029463.1"/>
</dbReference>
<evidence type="ECO:0000256" key="6">
    <source>
        <dbReference type="ARBA" id="ARBA00023136"/>
    </source>
</evidence>
<protein>
    <submittedName>
        <fullName evidence="9">MFS transporter</fullName>
    </submittedName>
</protein>
<dbReference type="KEGG" id="fse:DI487_13380"/>
<sequence>MLQKAFLQYFNNFKGFSREIWILTLITFINRAGTMVLPFLSKYLKEDLNFSYGQVGWIMVSFGCGSMLGSWLGGKLSDSIGFYRVMIFSLLTSGLMFFGLQHIHTFEAFIVAIFLIMVIADMFRPAMFVSLAAYAKPENRTRALTLVRLAINLGFTAGPALGGLIIMNMGYKGLFWVDGTTCILAIVIFWATVKEKEKSKYQDVKHPGEILTASVFKDIPFWIFLATCLISGIIFFQLFTTLPLYHKEQFNMSEYKTGLLLSFNGLMIFFMEMPLVSYIESHHFNKVKVVTAGTFIMSLCMFMLLFNKWESILWIMMFSMTFGEMFAFPFSNSFAMSRAPKGHEGRYMAIFTMSYSLAHILSAKTGFTIIEFFGGYQTNWIIMGILGLIGTLLGILVFILVRYEDKTFKNVFFIVLAKFNKLILPSFTKQRLDPIKGKKWQKAIIAWRYYVTARALEDTEKRKI</sequence>
<dbReference type="InterPro" id="IPR036259">
    <property type="entry name" value="MFS_trans_sf"/>
</dbReference>
<proteinExistence type="predicted"/>
<reference evidence="9 10" key="1">
    <citation type="submission" date="2018-05" db="EMBL/GenBank/DDBJ databases">
        <title>Flavobacterium sp. MEBiC07310.</title>
        <authorList>
            <person name="Baek K."/>
        </authorList>
    </citation>
    <scope>NUCLEOTIDE SEQUENCE [LARGE SCALE GENOMIC DNA]</scope>
    <source>
        <strain evidence="9 10">MEBiC07310</strain>
    </source>
</reference>
<feature type="transmembrane region" description="Helical" evidence="7">
    <location>
        <begin position="380"/>
        <end position="401"/>
    </location>
</feature>
<dbReference type="InterPro" id="IPR050171">
    <property type="entry name" value="MFS_Transporters"/>
</dbReference>
<evidence type="ECO:0000256" key="2">
    <source>
        <dbReference type="ARBA" id="ARBA00022448"/>
    </source>
</evidence>
<dbReference type="OrthoDB" id="5379144at2"/>
<dbReference type="PANTHER" id="PTHR23517:SF2">
    <property type="entry name" value="MULTIDRUG RESISTANCE PROTEIN MDTH"/>
    <property type="match status" value="1"/>
</dbReference>
<feature type="transmembrane region" description="Helical" evidence="7">
    <location>
        <begin position="109"/>
        <end position="134"/>
    </location>
</feature>
<keyword evidence="5 7" id="KW-1133">Transmembrane helix</keyword>
<evidence type="ECO:0000256" key="3">
    <source>
        <dbReference type="ARBA" id="ARBA00022475"/>
    </source>
</evidence>
<feature type="transmembrane region" description="Helical" evidence="7">
    <location>
        <begin position="20"/>
        <end position="40"/>
    </location>
</feature>
<dbReference type="GO" id="GO:0022857">
    <property type="term" value="F:transmembrane transporter activity"/>
    <property type="evidence" value="ECO:0007669"/>
    <property type="project" value="InterPro"/>
</dbReference>
<dbReference type="PANTHER" id="PTHR23517">
    <property type="entry name" value="RESISTANCE PROTEIN MDTM, PUTATIVE-RELATED-RELATED"/>
    <property type="match status" value="1"/>
</dbReference>
<feature type="transmembrane region" description="Helical" evidence="7">
    <location>
        <begin position="173"/>
        <end position="193"/>
    </location>
</feature>
<accession>A0A2U8QXG4</accession>
<dbReference type="Gene3D" id="1.20.1250.20">
    <property type="entry name" value="MFS general substrate transporter like domains"/>
    <property type="match status" value="1"/>
</dbReference>
<feature type="transmembrane region" description="Helical" evidence="7">
    <location>
        <begin position="289"/>
        <end position="306"/>
    </location>
</feature>
<keyword evidence="10" id="KW-1185">Reference proteome</keyword>
<feature type="transmembrane region" description="Helical" evidence="7">
    <location>
        <begin position="259"/>
        <end position="277"/>
    </location>
</feature>
<organism evidence="9 10">
    <name type="scientific">Flavobacterium sediminis</name>
    <dbReference type="NCBI Taxonomy" id="2201181"/>
    <lineage>
        <taxon>Bacteria</taxon>
        <taxon>Pseudomonadati</taxon>
        <taxon>Bacteroidota</taxon>
        <taxon>Flavobacteriia</taxon>
        <taxon>Flavobacteriales</taxon>
        <taxon>Flavobacteriaceae</taxon>
        <taxon>Flavobacterium</taxon>
    </lineage>
</organism>
<feature type="transmembrane region" description="Helical" evidence="7">
    <location>
        <begin position="347"/>
        <end position="374"/>
    </location>
</feature>
<feature type="transmembrane region" description="Helical" evidence="7">
    <location>
        <begin position="146"/>
        <end position="167"/>
    </location>
</feature>
<dbReference type="InterPro" id="IPR011701">
    <property type="entry name" value="MFS"/>
</dbReference>
<feature type="transmembrane region" description="Helical" evidence="7">
    <location>
        <begin position="312"/>
        <end position="335"/>
    </location>
</feature>
<feature type="transmembrane region" description="Helical" evidence="7">
    <location>
        <begin position="52"/>
        <end position="73"/>
    </location>
</feature>
<dbReference type="AlphaFoldDB" id="A0A2U8QXG4"/>
<evidence type="ECO:0000313" key="9">
    <source>
        <dbReference type="EMBL" id="AWM14751.1"/>
    </source>
</evidence>
<evidence type="ECO:0000256" key="4">
    <source>
        <dbReference type="ARBA" id="ARBA00022692"/>
    </source>
</evidence>
<comment type="subcellular location">
    <subcellularLocation>
        <location evidence="1">Cell membrane</location>
        <topology evidence="1">Multi-pass membrane protein</topology>
    </subcellularLocation>
</comment>
<feature type="transmembrane region" description="Helical" evidence="7">
    <location>
        <begin position="219"/>
        <end position="239"/>
    </location>
</feature>
<feature type="transmembrane region" description="Helical" evidence="7">
    <location>
        <begin position="85"/>
        <end position="103"/>
    </location>
</feature>
<evidence type="ECO:0000313" key="10">
    <source>
        <dbReference type="Proteomes" id="UP000245429"/>
    </source>
</evidence>
<keyword evidence="2" id="KW-0813">Transport</keyword>
<evidence type="ECO:0000256" key="5">
    <source>
        <dbReference type="ARBA" id="ARBA00022989"/>
    </source>
</evidence>
<name>A0A2U8QXG4_9FLAO</name>
<feature type="domain" description="Major facilitator superfamily (MFS) profile" evidence="8">
    <location>
        <begin position="19"/>
        <end position="402"/>
    </location>
</feature>
<evidence type="ECO:0000259" key="8">
    <source>
        <dbReference type="PROSITE" id="PS50850"/>
    </source>
</evidence>
<evidence type="ECO:0000256" key="7">
    <source>
        <dbReference type="SAM" id="Phobius"/>
    </source>
</evidence>
<dbReference type="InterPro" id="IPR020846">
    <property type="entry name" value="MFS_dom"/>
</dbReference>
<dbReference type="Proteomes" id="UP000245429">
    <property type="component" value="Chromosome"/>
</dbReference>
<keyword evidence="4 7" id="KW-0812">Transmembrane</keyword>
<dbReference type="GO" id="GO:0005886">
    <property type="term" value="C:plasma membrane"/>
    <property type="evidence" value="ECO:0007669"/>
    <property type="project" value="UniProtKB-SubCell"/>
</dbReference>
<gene>
    <name evidence="9" type="ORF">DI487_13380</name>
</gene>
<evidence type="ECO:0000256" key="1">
    <source>
        <dbReference type="ARBA" id="ARBA00004651"/>
    </source>
</evidence>
<keyword evidence="3" id="KW-1003">Cell membrane</keyword>
<dbReference type="CDD" id="cd17329">
    <property type="entry name" value="MFS_MdtH_MDR_like"/>
    <property type="match status" value="1"/>
</dbReference>
<dbReference type="SUPFAM" id="SSF103473">
    <property type="entry name" value="MFS general substrate transporter"/>
    <property type="match status" value="1"/>
</dbReference>